<dbReference type="Proteomes" id="UP000295361">
    <property type="component" value="Unassembled WGS sequence"/>
</dbReference>
<organism evidence="2 3">
    <name type="scientific">Roseateles toxinivorans</name>
    <dbReference type="NCBI Taxonomy" id="270368"/>
    <lineage>
        <taxon>Bacteria</taxon>
        <taxon>Pseudomonadati</taxon>
        <taxon>Pseudomonadota</taxon>
        <taxon>Betaproteobacteria</taxon>
        <taxon>Burkholderiales</taxon>
        <taxon>Sphaerotilaceae</taxon>
        <taxon>Roseateles</taxon>
    </lineage>
</organism>
<name>A0A4R6QGY7_9BURK</name>
<dbReference type="EMBL" id="SNXS01000013">
    <property type="protein sequence ID" value="TDP61339.1"/>
    <property type="molecule type" value="Genomic_DNA"/>
</dbReference>
<dbReference type="Pfam" id="PF07486">
    <property type="entry name" value="Hydrolase_2"/>
    <property type="match status" value="1"/>
</dbReference>
<protein>
    <submittedName>
        <fullName evidence="2">Cell wall hydrolase</fullName>
    </submittedName>
</protein>
<dbReference type="GO" id="GO:0016787">
    <property type="term" value="F:hydrolase activity"/>
    <property type="evidence" value="ECO:0007669"/>
    <property type="project" value="UniProtKB-KW"/>
</dbReference>
<dbReference type="SUPFAM" id="SSF50494">
    <property type="entry name" value="Trypsin-like serine proteases"/>
    <property type="match status" value="1"/>
</dbReference>
<dbReference type="InParanoid" id="A0A4R6QGY7"/>
<dbReference type="InterPro" id="IPR042047">
    <property type="entry name" value="SleB_dom1"/>
</dbReference>
<evidence type="ECO:0000313" key="3">
    <source>
        <dbReference type="Proteomes" id="UP000295361"/>
    </source>
</evidence>
<comment type="caution">
    <text evidence="2">The sequence shown here is derived from an EMBL/GenBank/DDBJ whole genome shotgun (WGS) entry which is preliminary data.</text>
</comment>
<dbReference type="InterPro" id="IPR011105">
    <property type="entry name" value="Cell_wall_hydrolase_SleB"/>
</dbReference>
<feature type="domain" description="Cell wall hydrolase SleB" evidence="1">
    <location>
        <begin position="361"/>
        <end position="478"/>
    </location>
</feature>
<sequence>MLQRALHLNSTRAALNALLREDGRDPVLAHRLGLAPGAAMALCWLHQPLARRVGEGPAFMLGFDDSCAGRWLPTELRSALDGSPLPVRSLRGARHGLAQSWVRTENLSHNFLDGTLAAVLRRPSNPSRLLALTAGHVLGAGIGSASGDDIIFQYDGEDTSSFSGRLFDWQPNFEGLPADTRIDAALAEVSIAALAPLAARPADWPRGVAPTFADDRLRLRTRGREIGGDSPGFLSARLCVAGDLSKVYRLQDALCWRSAEATEAGDSGAPVWNDRDELVAIHAGAAPEGALLNAVAVPITPILDWAGAQLVRRGEPLLRQTMPRDSAVPLAPAAVSPAAPSGGPSSKAVTLARTMWGEARGEAGDGMAAVAHVVLNRVARQTYWGRDVIAVCQKPWQFSCWNRNDPNLPQLLRVDGSDARFRLALDLAGRLLAQPRPQREAADPTRRATHYHTCSLNPRPRWALGREPCARIGAHLFYNDIA</sequence>
<dbReference type="InterPro" id="IPR009003">
    <property type="entry name" value="Peptidase_S1_PA"/>
</dbReference>
<dbReference type="Gene3D" id="1.10.10.2520">
    <property type="entry name" value="Cell wall hydrolase SleB, domain 1"/>
    <property type="match status" value="1"/>
</dbReference>
<keyword evidence="2" id="KW-0378">Hydrolase</keyword>
<proteinExistence type="predicted"/>
<accession>A0A4R6QGY7</accession>
<reference evidence="2 3" key="1">
    <citation type="submission" date="2019-03" db="EMBL/GenBank/DDBJ databases">
        <title>Genomic Encyclopedia of Type Strains, Phase IV (KMG-IV): sequencing the most valuable type-strain genomes for metagenomic binning, comparative biology and taxonomic classification.</title>
        <authorList>
            <person name="Goeker M."/>
        </authorList>
    </citation>
    <scope>NUCLEOTIDE SEQUENCE [LARGE SCALE GENOMIC DNA]</scope>
    <source>
        <strain evidence="2 3">DSM 16998</strain>
    </source>
</reference>
<keyword evidence="3" id="KW-1185">Reference proteome</keyword>
<evidence type="ECO:0000259" key="1">
    <source>
        <dbReference type="Pfam" id="PF07486"/>
    </source>
</evidence>
<gene>
    <name evidence="2" type="ORF">DES47_11322</name>
</gene>
<evidence type="ECO:0000313" key="2">
    <source>
        <dbReference type="EMBL" id="TDP61339.1"/>
    </source>
</evidence>
<dbReference type="AlphaFoldDB" id="A0A4R6QGY7"/>